<dbReference type="AlphaFoldDB" id="A0A5B7FNH3"/>
<name>A0A5B7FNH3_PORTR</name>
<evidence type="ECO:0000256" key="1">
    <source>
        <dbReference type="SAM" id="MobiDB-lite"/>
    </source>
</evidence>
<evidence type="ECO:0000313" key="2">
    <source>
        <dbReference type="EMBL" id="MPC47035.1"/>
    </source>
</evidence>
<proteinExistence type="predicted"/>
<organism evidence="2 3">
    <name type="scientific">Portunus trituberculatus</name>
    <name type="common">Swimming crab</name>
    <name type="synonym">Neptunus trituberculatus</name>
    <dbReference type="NCBI Taxonomy" id="210409"/>
    <lineage>
        <taxon>Eukaryota</taxon>
        <taxon>Metazoa</taxon>
        <taxon>Ecdysozoa</taxon>
        <taxon>Arthropoda</taxon>
        <taxon>Crustacea</taxon>
        <taxon>Multicrustacea</taxon>
        <taxon>Malacostraca</taxon>
        <taxon>Eumalacostraca</taxon>
        <taxon>Eucarida</taxon>
        <taxon>Decapoda</taxon>
        <taxon>Pleocyemata</taxon>
        <taxon>Brachyura</taxon>
        <taxon>Eubrachyura</taxon>
        <taxon>Portunoidea</taxon>
        <taxon>Portunidae</taxon>
        <taxon>Portuninae</taxon>
        <taxon>Portunus</taxon>
    </lineage>
</organism>
<reference evidence="2 3" key="1">
    <citation type="submission" date="2019-05" db="EMBL/GenBank/DDBJ databases">
        <title>Another draft genome of Portunus trituberculatus and its Hox gene families provides insights of decapod evolution.</title>
        <authorList>
            <person name="Jeong J.-H."/>
            <person name="Song I."/>
            <person name="Kim S."/>
            <person name="Choi T."/>
            <person name="Kim D."/>
            <person name="Ryu S."/>
            <person name="Kim W."/>
        </authorList>
    </citation>
    <scope>NUCLEOTIDE SEQUENCE [LARGE SCALE GENOMIC DNA]</scope>
    <source>
        <tissue evidence="2">Muscle</tissue>
    </source>
</reference>
<keyword evidence="3" id="KW-1185">Reference proteome</keyword>
<dbReference type="EMBL" id="VSRR010007509">
    <property type="protein sequence ID" value="MPC47035.1"/>
    <property type="molecule type" value="Genomic_DNA"/>
</dbReference>
<accession>A0A5B7FNH3</accession>
<feature type="region of interest" description="Disordered" evidence="1">
    <location>
        <begin position="1"/>
        <end position="20"/>
    </location>
</feature>
<sequence length="100" mass="10401">MPTAVLRYTRGGASGPTTAQELNDAACLDSSGDVRHAEQQRVRGWPRVGAFYFFYSSIVNNYQEGFQGGMGEGSGLPQGRTCLGVLGAVKGGGDDKGVAA</sequence>
<evidence type="ECO:0000313" key="3">
    <source>
        <dbReference type="Proteomes" id="UP000324222"/>
    </source>
</evidence>
<dbReference type="Proteomes" id="UP000324222">
    <property type="component" value="Unassembled WGS sequence"/>
</dbReference>
<protein>
    <submittedName>
        <fullName evidence="2">Uncharacterized protein</fullName>
    </submittedName>
</protein>
<comment type="caution">
    <text evidence="2">The sequence shown here is derived from an EMBL/GenBank/DDBJ whole genome shotgun (WGS) entry which is preliminary data.</text>
</comment>
<gene>
    <name evidence="2" type="ORF">E2C01_040769</name>
</gene>